<evidence type="ECO:0000256" key="6">
    <source>
        <dbReference type="SAM" id="Phobius"/>
    </source>
</evidence>
<name>A0A6J7RL33_9ZZZZ</name>
<evidence type="ECO:0000313" key="8">
    <source>
        <dbReference type="EMBL" id="CAB5029465.1"/>
    </source>
</evidence>
<feature type="transmembrane region" description="Helical" evidence="6">
    <location>
        <begin position="99"/>
        <end position="121"/>
    </location>
</feature>
<feature type="transmembrane region" description="Helical" evidence="6">
    <location>
        <begin position="258"/>
        <end position="278"/>
    </location>
</feature>
<sequence length="300" mass="34078">MENFWGYFLSMNSMNAAMESGWTLSPLWLAAIVLIGIEECGLARLKKRMPGSRFRSWRLRGVLYDLGIALVCVIDSSPLMGTSMKYLGLHMVIHVVEMFYVPIILILGAPWVPALFALPVGPRRSFLRWWNFGTLRNVTTRITGFITAPFVALVLFNGTMIFWHLPKFYNWASWNPWVHTWLMGPSYVIVGYLFWRIILGSHPVGPRGTTKFQVLSVVVTAFEMLVLAMALSIFSHGAWYSMNIEMLGATQAFHDQQVAAGILWICGDFWTIPALVIITRRLIRENGSVEQAFERALGRL</sequence>
<feature type="transmembrane region" description="Helical" evidence="6">
    <location>
        <begin position="177"/>
        <end position="195"/>
    </location>
</feature>
<keyword evidence="3 6" id="KW-0812">Transmembrane</keyword>
<evidence type="ECO:0000313" key="7">
    <source>
        <dbReference type="EMBL" id="CAB4883465.1"/>
    </source>
</evidence>
<dbReference type="GO" id="GO:0005886">
    <property type="term" value="C:plasma membrane"/>
    <property type="evidence" value="ECO:0007669"/>
    <property type="project" value="UniProtKB-SubCell"/>
</dbReference>
<accession>A0A6J7RL33</accession>
<evidence type="ECO:0000256" key="2">
    <source>
        <dbReference type="ARBA" id="ARBA00022475"/>
    </source>
</evidence>
<feature type="transmembrane region" description="Helical" evidence="6">
    <location>
        <begin position="215"/>
        <end position="238"/>
    </location>
</feature>
<feature type="transmembrane region" description="Helical" evidence="6">
    <location>
        <begin position="20"/>
        <end position="41"/>
    </location>
</feature>
<dbReference type="EMBL" id="CAFBLT010000003">
    <property type="protein sequence ID" value="CAB4883465.1"/>
    <property type="molecule type" value="Genomic_DNA"/>
</dbReference>
<evidence type="ECO:0000256" key="4">
    <source>
        <dbReference type="ARBA" id="ARBA00022989"/>
    </source>
</evidence>
<comment type="subcellular location">
    <subcellularLocation>
        <location evidence="1">Cell membrane</location>
        <topology evidence="1">Multi-pass membrane protein</topology>
    </subcellularLocation>
</comment>
<dbReference type="InterPro" id="IPR019108">
    <property type="entry name" value="Caa3_assmbl_CtaG-rel"/>
</dbReference>
<feature type="transmembrane region" description="Helical" evidence="6">
    <location>
        <begin position="142"/>
        <end position="165"/>
    </location>
</feature>
<gene>
    <name evidence="7" type="ORF">UFOPK3427_01769</name>
    <name evidence="8" type="ORF">UFOPK4112_01487</name>
</gene>
<feature type="transmembrane region" description="Helical" evidence="6">
    <location>
        <begin position="62"/>
        <end position="79"/>
    </location>
</feature>
<reference evidence="8" key="1">
    <citation type="submission" date="2020-05" db="EMBL/GenBank/DDBJ databases">
        <authorList>
            <person name="Chiriac C."/>
            <person name="Salcher M."/>
            <person name="Ghai R."/>
            <person name="Kavagutti S V."/>
        </authorList>
    </citation>
    <scope>NUCLEOTIDE SEQUENCE</scope>
</reference>
<evidence type="ECO:0000256" key="1">
    <source>
        <dbReference type="ARBA" id="ARBA00004651"/>
    </source>
</evidence>
<evidence type="ECO:0000256" key="3">
    <source>
        <dbReference type="ARBA" id="ARBA00022692"/>
    </source>
</evidence>
<dbReference type="AlphaFoldDB" id="A0A6J7RL33"/>
<dbReference type="Pfam" id="PF09678">
    <property type="entry name" value="Caa3_CtaG"/>
    <property type="match status" value="1"/>
</dbReference>
<keyword evidence="2" id="KW-1003">Cell membrane</keyword>
<dbReference type="EMBL" id="CAFBPM010000017">
    <property type="protein sequence ID" value="CAB5029465.1"/>
    <property type="molecule type" value="Genomic_DNA"/>
</dbReference>
<proteinExistence type="predicted"/>
<keyword evidence="5 6" id="KW-0472">Membrane</keyword>
<organism evidence="8">
    <name type="scientific">freshwater metagenome</name>
    <dbReference type="NCBI Taxonomy" id="449393"/>
    <lineage>
        <taxon>unclassified sequences</taxon>
        <taxon>metagenomes</taxon>
        <taxon>ecological metagenomes</taxon>
    </lineage>
</organism>
<protein>
    <submittedName>
        <fullName evidence="8">Unannotated protein</fullName>
    </submittedName>
</protein>
<keyword evidence="4 6" id="KW-1133">Transmembrane helix</keyword>
<evidence type="ECO:0000256" key="5">
    <source>
        <dbReference type="ARBA" id="ARBA00023136"/>
    </source>
</evidence>